<evidence type="ECO:0000256" key="1">
    <source>
        <dbReference type="ARBA" id="ARBA00022553"/>
    </source>
</evidence>
<dbReference type="Pfam" id="PF00196">
    <property type="entry name" value="GerE"/>
    <property type="match status" value="1"/>
</dbReference>
<proteinExistence type="predicted"/>
<keyword evidence="3" id="KW-0238">DNA-binding</keyword>
<dbReference type="GO" id="GO:0000160">
    <property type="term" value="P:phosphorelay signal transduction system"/>
    <property type="evidence" value="ECO:0007669"/>
    <property type="project" value="InterPro"/>
</dbReference>
<evidence type="ECO:0000256" key="2">
    <source>
        <dbReference type="ARBA" id="ARBA00023015"/>
    </source>
</evidence>
<evidence type="ECO:0000256" key="5">
    <source>
        <dbReference type="PROSITE-ProRule" id="PRU00169"/>
    </source>
</evidence>
<dbReference type="Pfam" id="PF00072">
    <property type="entry name" value="Response_reg"/>
    <property type="match status" value="1"/>
</dbReference>
<dbReference type="Proteomes" id="UP000315364">
    <property type="component" value="Chromosome"/>
</dbReference>
<dbReference type="InterPro" id="IPR016032">
    <property type="entry name" value="Sig_transdc_resp-reg_C-effctor"/>
</dbReference>
<name>A0A5B8LS40_9HYPH</name>
<gene>
    <name evidence="8" type="ORF">FPZ08_07950</name>
</gene>
<dbReference type="SMART" id="SM00421">
    <property type="entry name" value="HTH_LUXR"/>
    <property type="match status" value="1"/>
</dbReference>
<dbReference type="AlphaFoldDB" id="A0A5B8LS40"/>
<dbReference type="CDD" id="cd06170">
    <property type="entry name" value="LuxR_C_like"/>
    <property type="match status" value="1"/>
</dbReference>
<evidence type="ECO:0000313" key="8">
    <source>
        <dbReference type="EMBL" id="QDZ10691.1"/>
    </source>
</evidence>
<dbReference type="KEGG" id="dea:FPZ08_07950"/>
<dbReference type="SUPFAM" id="SSF46894">
    <property type="entry name" value="C-terminal effector domain of the bipartite response regulators"/>
    <property type="match status" value="1"/>
</dbReference>
<dbReference type="InterPro" id="IPR001789">
    <property type="entry name" value="Sig_transdc_resp-reg_receiver"/>
</dbReference>
<dbReference type="PANTHER" id="PTHR43214:SF41">
    <property type="entry name" value="NITRATE_NITRITE RESPONSE REGULATOR PROTEIN NARP"/>
    <property type="match status" value="1"/>
</dbReference>
<sequence length="234" mass="25546">MKMAPKCALETLKSPYMTIALVDDHPIFLEGLKELLSSEAPFQIVGEADSAAAFVELIAATTPDLAIVDLSMPGDVFDAINRLASSTKIVVYTAYCSTETAVRALEAGAVGFVLKTSPYEELLEAIDAVCSGQFFVTKQYASSVTAALREQSQSDALFTPTRFTSRELAIVAHLLRGYTNRQIANQLQLSERIVKYNMTHIMAKLKARSRLEVAISVRRHEQALKGNPARSACN</sequence>
<dbReference type="InterPro" id="IPR039420">
    <property type="entry name" value="WalR-like"/>
</dbReference>
<dbReference type="GO" id="GO:0003677">
    <property type="term" value="F:DNA binding"/>
    <property type="evidence" value="ECO:0007669"/>
    <property type="project" value="UniProtKB-KW"/>
</dbReference>
<dbReference type="PROSITE" id="PS50043">
    <property type="entry name" value="HTH_LUXR_2"/>
    <property type="match status" value="1"/>
</dbReference>
<dbReference type="CDD" id="cd17535">
    <property type="entry name" value="REC_NarL-like"/>
    <property type="match status" value="1"/>
</dbReference>
<dbReference type="PROSITE" id="PS50110">
    <property type="entry name" value="RESPONSE_REGULATORY"/>
    <property type="match status" value="1"/>
</dbReference>
<evidence type="ECO:0000259" key="7">
    <source>
        <dbReference type="PROSITE" id="PS50110"/>
    </source>
</evidence>
<accession>A0A5B8LS40</accession>
<feature type="domain" description="HTH luxR-type" evidence="6">
    <location>
        <begin position="156"/>
        <end position="221"/>
    </location>
</feature>
<keyword evidence="1 5" id="KW-0597">Phosphoprotein</keyword>
<organism evidence="8 9">
    <name type="scientific">Devosia ginsengisoli</name>
    <dbReference type="NCBI Taxonomy" id="400770"/>
    <lineage>
        <taxon>Bacteria</taxon>
        <taxon>Pseudomonadati</taxon>
        <taxon>Pseudomonadota</taxon>
        <taxon>Alphaproteobacteria</taxon>
        <taxon>Hyphomicrobiales</taxon>
        <taxon>Devosiaceae</taxon>
        <taxon>Devosia</taxon>
    </lineage>
</organism>
<dbReference type="SMART" id="SM00448">
    <property type="entry name" value="REC"/>
    <property type="match status" value="1"/>
</dbReference>
<dbReference type="Gene3D" id="3.40.50.2300">
    <property type="match status" value="1"/>
</dbReference>
<evidence type="ECO:0000313" key="9">
    <source>
        <dbReference type="Proteomes" id="UP000315364"/>
    </source>
</evidence>
<dbReference type="GO" id="GO:0006355">
    <property type="term" value="P:regulation of DNA-templated transcription"/>
    <property type="evidence" value="ECO:0007669"/>
    <property type="project" value="InterPro"/>
</dbReference>
<dbReference type="InterPro" id="IPR058245">
    <property type="entry name" value="NreC/VraR/RcsB-like_REC"/>
</dbReference>
<feature type="modified residue" description="4-aspartylphosphate" evidence="5">
    <location>
        <position position="69"/>
    </location>
</feature>
<dbReference type="OrthoDB" id="9808843at2"/>
<dbReference type="InterPro" id="IPR011006">
    <property type="entry name" value="CheY-like_superfamily"/>
</dbReference>
<evidence type="ECO:0000259" key="6">
    <source>
        <dbReference type="PROSITE" id="PS50043"/>
    </source>
</evidence>
<dbReference type="PANTHER" id="PTHR43214">
    <property type="entry name" value="TWO-COMPONENT RESPONSE REGULATOR"/>
    <property type="match status" value="1"/>
</dbReference>
<protein>
    <submittedName>
        <fullName evidence="8">Response regulator transcription factor</fullName>
    </submittedName>
</protein>
<dbReference type="SUPFAM" id="SSF52172">
    <property type="entry name" value="CheY-like"/>
    <property type="match status" value="1"/>
</dbReference>
<reference evidence="8 9" key="1">
    <citation type="submission" date="2019-07" db="EMBL/GenBank/DDBJ databases">
        <title>Full genome sequence of Devosia sp. Gsoil 520.</title>
        <authorList>
            <person name="Im W.-T."/>
        </authorList>
    </citation>
    <scope>NUCLEOTIDE SEQUENCE [LARGE SCALE GENOMIC DNA]</scope>
    <source>
        <strain evidence="8 9">Gsoil 520</strain>
    </source>
</reference>
<keyword evidence="4" id="KW-0804">Transcription</keyword>
<evidence type="ECO:0000256" key="3">
    <source>
        <dbReference type="ARBA" id="ARBA00023125"/>
    </source>
</evidence>
<keyword evidence="9" id="KW-1185">Reference proteome</keyword>
<evidence type="ECO:0000256" key="4">
    <source>
        <dbReference type="ARBA" id="ARBA00023163"/>
    </source>
</evidence>
<dbReference type="PRINTS" id="PR00038">
    <property type="entry name" value="HTHLUXR"/>
</dbReference>
<dbReference type="EMBL" id="CP042304">
    <property type="protein sequence ID" value="QDZ10691.1"/>
    <property type="molecule type" value="Genomic_DNA"/>
</dbReference>
<feature type="domain" description="Response regulatory" evidence="7">
    <location>
        <begin position="18"/>
        <end position="130"/>
    </location>
</feature>
<keyword evidence="2" id="KW-0805">Transcription regulation</keyword>
<dbReference type="InterPro" id="IPR000792">
    <property type="entry name" value="Tscrpt_reg_LuxR_C"/>
</dbReference>